<feature type="transmembrane region" description="Helical" evidence="6">
    <location>
        <begin position="149"/>
        <end position="165"/>
    </location>
</feature>
<feature type="transmembrane region" description="Helical" evidence="6">
    <location>
        <begin position="177"/>
        <end position="198"/>
    </location>
</feature>
<sequence>MTRRGWLLFAVMCVLWGISYLFIKVAVDEVSVPFLVFLRTGGGALVLLPLVARTGLSRAVSDIRTHWRWIVAFSAAEMIGPWFLLSSAEQRIDSGLAGLLIAGVPIVGIFVGRAIGDRERLGAVRWAGLLLGLLGVFALAAPALRGGDWLAMGEMALVVVGYALAPRLAARHLTTVPGLTLSAASLTIAGVVYLPWAIATWPHRQPSAAAWASLGALAIVCTATAFVAFFGLIAEVGPSRAMVFTYVNPAVAVVAGMLLLHEPFTAAMAVAFPLIIAGSVLATRTAKVAAPAPAPVG</sequence>
<evidence type="ECO:0000313" key="9">
    <source>
        <dbReference type="Proteomes" id="UP000559182"/>
    </source>
</evidence>
<feature type="transmembrane region" description="Helical" evidence="6">
    <location>
        <begin position="123"/>
        <end position="143"/>
    </location>
</feature>
<feature type="transmembrane region" description="Helical" evidence="6">
    <location>
        <begin position="210"/>
        <end position="234"/>
    </location>
</feature>
<feature type="transmembrane region" description="Helical" evidence="6">
    <location>
        <begin position="96"/>
        <end position="116"/>
    </location>
</feature>
<accession>A0A839N3K4</accession>
<evidence type="ECO:0000256" key="6">
    <source>
        <dbReference type="SAM" id="Phobius"/>
    </source>
</evidence>
<keyword evidence="4 6" id="KW-1133">Transmembrane helix</keyword>
<feature type="transmembrane region" description="Helical" evidence="6">
    <location>
        <begin position="7"/>
        <end position="27"/>
    </location>
</feature>
<comment type="subcellular location">
    <subcellularLocation>
        <location evidence="1">Membrane</location>
        <topology evidence="1">Multi-pass membrane protein</topology>
    </subcellularLocation>
</comment>
<dbReference type="GO" id="GO:0016020">
    <property type="term" value="C:membrane"/>
    <property type="evidence" value="ECO:0007669"/>
    <property type="project" value="UniProtKB-SubCell"/>
</dbReference>
<feature type="transmembrane region" description="Helical" evidence="6">
    <location>
        <begin position="67"/>
        <end position="84"/>
    </location>
</feature>
<reference evidence="8 9" key="1">
    <citation type="submission" date="2020-08" db="EMBL/GenBank/DDBJ databases">
        <title>Sequencing the genomes of 1000 actinobacteria strains.</title>
        <authorList>
            <person name="Klenk H.-P."/>
        </authorList>
    </citation>
    <scope>NUCLEOTIDE SEQUENCE [LARGE SCALE GENOMIC DNA]</scope>
    <source>
        <strain evidence="8 9">DSM 105369</strain>
    </source>
</reference>
<dbReference type="SUPFAM" id="SSF103481">
    <property type="entry name" value="Multidrug resistance efflux transporter EmrE"/>
    <property type="match status" value="2"/>
</dbReference>
<dbReference type="EMBL" id="JACHVQ010000001">
    <property type="protein sequence ID" value="MBB2892318.1"/>
    <property type="molecule type" value="Genomic_DNA"/>
</dbReference>
<feature type="domain" description="EamA" evidence="7">
    <location>
        <begin position="5"/>
        <end position="139"/>
    </location>
</feature>
<dbReference type="AlphaFoldDB" id="A0A839N3K4"/>
<dbReference type="InterPro" id="IPR037185">
    <property type="entry name" value="EmrE-like"/>
</dbReference>
<dbReference type="Pfam" id="PF00892">
    <property type="entry name" value="EamA"/>
    <property type="match status" value="2"/>
</dbReference>
<dbReference type="PANTHER" id="PTHR32322">
    <property type="entry name" value="INNER MEMBRANE TRANSPORTER"/>
    <property type="match status" value="1"/>
</dbReference>
<evidence type="ECO:0000256" key="5">
    <source>
        <dbReference type="ARBA" id="ARBA00023136"/>
    </source>
</evidence>
<feature type="domain" description="EamA" evidence="7">
    <location>
        <begin position="156"/>
        <end position="283"/>
    </location>
</feature>
<feature type="transmembrane region" description="Helical" evidence="6">
    <location>
        <begin position="241"/>
        <end position="260"/>
    </location>
</feature>
<dbReference type="Proteomes" id="UP000559182">
    <property type="component" value="Unassembled WGS sequence"/>
</dbReference>
<protein>
    <submittedName>
        <fullName evidence="8">Drug/metabolite transporter (DMT)-like permease</fullName>
    </submittedName>
</protein>
<proteinExistence type="inferred from homology"/>
<keyword evidence="9" id="KW-1185">Reference proteome</keyword>
<evidence type="ECO:0000256" key="2">
    <source>
        <dbReference type="ARBA" id="ARBA00007362"/>
    </source>
</evidence>
<evidence type="ECO:0000256" key="4">
    <source>
        <dbReference type="ARBA" id="ARBA00022989"/>
    </source>
</evidence>
<evidence type="ECO:0000313" key="8">
    <source>
        <dbReference type="EMBL" id="MBB2892318.1"/>
    </source>
</evidence>
<dbReference type="InterPro" id="IPR000620">
    <property type="entry name" value="EamA_dom"/>
</dbReference>
<name>A0A839N3K4_9MICO</name>
<feature type="transmembrane region" description="Helical" evidence="6">
    <location>
        <begin position="33"/>
        <end position="55"/>
    </location>
</feature>
<dbReference type="InterPro" id="IPR050638">
    <property type="entry name" value="AA-Vitamin_Transporters"/>
</dbReference>
<evidence type="ECO:0000256" key="3">
    <source>
        <dbReference type="ARBA" id="ARBA00022692"/>
    </source>
</evidence>
<organism evidence="8 9">
    <name type="scientific">Flexivirga oryzae</name>
    <dbReference type="NCBI Taxonomy" id="1794944"/>
    <lineage>
        <taxon>Bacteria</taxon>
        <taxon>Bacillati</taxon>
        <taxon>Actinomycetota</taxon>
        <taxon>Actinomycetes</taxon>
        <taxon>Micrococcales</taxon>
        <taxon>Dermacoccaceae</taxon>
        <taxon>Flexivirga</taxon>
    </lineage>
</organism>
<gene>
    <name evidence="8" type="ORF">FHU39_002302</name>
</gene>
<dbReference type="PANTHER" id="PTHR32322:SF2">
    <property type="entry name" value="EAMA DOMAIN-CONTAINING PROTEIN"/>
    <property type="match status" value="1"/>
</dbReference>
<comment type="similarity">
    <text evidence="2">Belongs to the EamA transporter family.</text>
</comment>
<keyword evidence="5 6" id="KW-0472">Membrane</keyword>
<comment type="caution">
    <text evidence="8">The sequence shown here is derived from an EMBL/GenBank/DDBJ whole genome shotgun (WGS) entry which is preliminary data.</text>
</comment>
<evidence type="ECO:0000259" key="7">
    <source>
        <dbReference type="Pfam" id="PF00892"/>
    </source>
</evidence>
<keyword evidence="3 6" id="KW-0812">Transmembrane</keyword>
<dbReference type="RefSeq" id="WP_183320451.1">
    <property type="nucleotide sequence ID" value="NZ_JACHVQ010000001.1"/>
</dbReference>
<evidence type="ECO:0000256" key="1">
    <source>
        <dbReference type="ARBA" id="ARBA00004141"/>
    </source>
</evidence>
<feature type="transmembrane region" description="Helical" evidence="6">
    <location>
        <begin position="266"/>
        <end position="283"/>
    </location>
</feature>